<name>A0AAV6W1Q9_9LAMI</name>
<evidence type="ECO:0000256" key="3">
    <source>
        <dbReference type="SAM" id="MobiDB-lite"/>
    </source>
</evidence>
<gene>
    <name evidence="5" type="ORF">BUALT_Bualt19G0005600</name>
</gene>
<dbReference type="EMBL" id="WHWC01000019">
    <property type="protein sequence ID" value="KAG8363279.1"/>
    <property type="molecule type" value="Genomic_DNA"/>
</dbReference>
<organism evidence="5 6">
    <name type="scientific">Buddleja alternifolia</name>
    <dbReference type="NCBI Taxonomy" id="168488"/>
    <lineage>
        <taxon>Eukaryota</taxon>
        <taxon>Viridiplantae</taxon>
        <taxon>Streptophyta</taxon>
        <taxon>Embryophyta</taxon>
        <taxon>Tracheophyta</taxon>
        <taxon>Spermatophyta</taxon>
        <taxon>Magnoliopsida</taxon>
        <taxon>eudicotyledons</taxon>
        <taxon>Gunneridae</taxon>
        <taxon>Pentapetalae</taxon>
        <taxon>asterids</taxon>
        <taxon>lamiids</taxon>
        <taxon>Lamiales</taxon>
        <taxon>Scrophulariaceae</taxon>
        <taxon>Buddlejeae</taxon>
        <taxon>Buddleja</taxon>
    </lineage>
</organism>
<dbReference type="PANTHER" id="PTHR31234:SF35">
    <property type="entry name" value="LATE EMBRYOGENESIS ABUNDANT (LEA) HYDROXYPROLINE-RICH GLYCOPROTEIN FAMILY"/>
    <property type="match status" value="1"/>
</dbReference>
<dbReference type="AlphaFoldDB" id="A0AAV6W1Q9"/>
<accession>A0AAV6W1Q9</accession>
<feature type="compositionally biased region" description="Pro residues" evidence="3">
    <location>
        <begin position="1"/>
        <end position="11"/>
    </location>
</feature>
<reference evidence="5" key="1">
    <citation type="submission" date="2019-10" db="EMBL/GenBank/DDBJ databases">
        <authorList>
            <person name="Zhang R."/>
            <person name="Pan Y."/>
            <person name="Wang J."/>
            <person name="Ma R."/>
            <person name="Yu S."/>
        </authorList>
    </citation>
    <scope>NUCLEOTIDE SEQUENCE</scope>
    <source>
        <strain evidence="5">LA-IB0</strain>
        <tissue evidence="5">Leaf</tissue>
    </source>
</reference>
<sequence length="247" mass="27244">MYQPPPPPSLQKPPGYKEPDVPIQLPPPPQRKAAATSSPFLRHKTRRGICCRTFCCCFCIVTSIILLLLISATAFFYLRFHPRLPEVHLKSITFTKFNVTAAREGHVLDSQSTIVVEIKNPNKILRIEYDRTHILLNSANGGPNLGQQTVPGFTQGKNNVTTLKFAMKAQKQVIDNKSAQILLKNGFKYLVVDAEVRSGIGMKGNGWVTGKVPVKVVCGGVRLDRVQGGGAGPKCSIKIFNWYVTDS</sequence>
<evidence type="ECO:0000256" key="1">
    <source>
        <dbReference type="ARBA" id="ARBA00004370"/>
    </source>
</evidence>
<keyword evidence="6" id="KW-1185">Reference proteome</keyword>
<evidence type="ECO:0000313" key="5">
    <source>
        <dbReference type="EMBL" id="KAG8363279.1"/>
    </source>
</evidence>
<dbReference type="GO" id="GO:0005886">
    <property type="term" value="C:plasma membrane"/>
    <property type="evidence" value="ECO:0007669"/>
    <property type="project" value="TreeGrafter"/>
</dbReference>
<feature type="transmembrane region" description="Helical" evidence="4">
    <location>
        <begin position="49"/>
        <end position="78"/>
    </location>
</feature>
<dbReference type="PANTHER" id="PTHR31234">
    <property type="entry name" value="LATE EMBRYOGENESIS ABUNDANT (LEA) HYDROXYPROLINE-RICH GLYCOPROTEIN FAMILY"/>
    <property type="match status" value="1"/>
</dbReference>
<evidence type="ECO:0000256" key="2">
    <source>
        <dbReference type="ARBA" id="ARBA00023136"/>
    </source>
</evidence>
<evidence type="ECO:0008006" key="7">
    <source>
        <dbReference type="Google" id="ProtNLM"/>
    </source>
</evidence>
<evidence type="ECO:0000256" key="4">
    <source>
        <dbReference type="SAM" id="Phobius"/>
    </source>
</evidence>
<dbReference type="InterPro" id="IPR044839">
    <property type="entry name" value="NDR1-like"/>
</dbReference>
<comment type="subcellular location">
    <subcellularLocation>
        <location evidence="1">Membrane</location>
    </subcellularLocation>
</comment>
<dbReference type="GO" id="GO:0098542">
    <property type="term" value="P:defense response to other organism"/>
    <property type="evidence" value="ECO:0007669"/>
    <property type="project" value="InterPro"/>
</dbReference>
<keyword evidence="4" id="KW-1133">Transmembrane helix</keyword>
<comment type="caution">
    <text evidence="5">The sequence shown here is derived from an EMBL/GenBank/DDBJ whole genome shotgun (WGS) entry which is preliminary data.</text>
</comment>
<protein>
    <recommendedName>
        <fullName evidence="7">Late embryogenesis abundant protein LEA-2 subgroup domain-containing protein</fullName>
    </recommendedName>
</protein>
<keyword evidence="2 4" id="KW-0472">Membrane</keyword>
<feature type="region of interest" description="Disordered" evidence="3">
    <location>
        <begin position="1"/>
        <end position="39"/>
    </location>
</feature>
<keyword evidence="4" id="KW-0812">Transmembrane</keyword>
<evidence type="ECO:0000313" key="6">
    <source>
        <dbReference type="Proteomes" id="UP000826271"/>
    </source>
</evidence>
<dbReference type="Proteomes" id="UP000826271">
    <property type="component" value="Unassembled WGS sequence"/>
</dbReference>
<proteinExistence type="predicted"/>